<dbReference type="SUPFAM" id="SSF51735">
    <property type="entry name" value="NAD(P)-binding Rossmann-fold domains"/>
    <property type="match status" value="1"/>
</dbReference>
<protein>
    <recommendedName>
        <fullName evidence="5">NAD(P)-binding protein</fullName>
    </recommendedName>
</protein>
<dbReference type="PRINTS" id="PR00081">
    <property type="entry name" value="GDHRDH"/>
</dbReference>
<evidence type="ECO:0000313" key="3">
    <source>
        <dbReference type="EMBL" id="KAF9820716.1"/>
    </source>
</evidence>
<comment type="caution">
    <text evidence="3">The sequence shown here is derived from an EMBL/GenBank/DDBJ whole genome shotgun (WGS) entry which is preliminary data.</text>
</comment>
<evidence type="ECO:0000256" key="1">
    <source>
        <dbReference type="ARBA" id="ARBA00006484"/>
    </source>
</evidence>
<organism evidence="3 4">
    <name type="scientific">Rhodonia placenta</name>
    <dbReference type="NCBI Taxonomy" id="104341"/>
    <lineage>
        <taxon>Eukaryota</taxon>
        <taxon>Fungi</taxon>
        <taxon>Dikarya</taxon>
        <taxon>Basidiomycota</taxon>
        <taxon>Agaricomycotina</taxon>
        <taxon>Agaricomycetes</taxon>
        <taxon>Polyporales</taxon>
        <taxon>Adustoporiaceae</taxon>
        <taxon>Rhodonia</taxon>
    </lineage>
</organism>
<dbReference type="Pfam" id="PF00106">
    <property type="entry name" value="adh_short"/>
    <property type="match status" value="1"/>
</dbReference>
<reference evidence="3" key="2">
    <citation type="journal article" name="Front. Microbiol.">
        <title>Degradative Capacity of Two Strains of Rhodonia placenta: From Phenotype to Genotype.</title>
        <authorList>
            <person name="Kolle M."/>
            <person name="Horta M.A.C."/>
            <person name="Nowrousian M."/>
            <person name="Ohm R.A."/>
            <person name="Benz J.P."/>
            <person name="Pilgard A."/>
        </authorList>
    </citation>
    <scope>NUCLEOTIDE SEQUENCE</scope>
    <source>
        <strain evidence="3">FPRL280</strain>
    </source>
</reference>
<dbReference type="InterPro" id="IPR036291">
    <property type="entry name" value="NAD(P)-bd_dom_sf"/>
</dbReference>
<dbReference type="EMBL" id="JADOXO010000008">
    <property type="protein sequence ID" value="KAF9820716.1"/>
    <property type="molecule type" value="Genomic_DNA"/>
</dbReference>
<keyword evidence="2" id="KW-0560">Oxidoreductase</keyword>
<evidence type="ECO:0008006" key="5">
    <source>
        <dbReference type="Google" id="ProtNLM"/>
    </source>
</evidence>
<proteinExistence type="inferred from homology"/>
<sequence>MDLSPPRVAIVTGAAQGIGRAIALRLADDHLEVAVNDLASRTDQLQELVSQIQTRGGRSLAVPADVSKEDDVRDMIAMVVHEFGSLDMVANAGISIIKPLIELSLGDFDKITSVNLRGVMLCYKHAAIQMIQQGRGGRILAMASTSAYSATKFAVRGLTQSTELSKYDITVNAYAPGVIRSPMGAGEPEVVASLVSYLIKPEAYFITGQTIMVNGGLVLD</sequence>
<dbReference type="AlphaFoldDB" id="A0A8H7PA26"/>
<dbReference type="Proteomes" id="UP000639403">
    <property type="component" value="Unassembled WGS sequence"/>
</dbReference>
<dbReference type="PANTHER" id="PTHR24321:SF8">
    <property type="entry name" value="ESTRADIOL 17-BETA-DEHYDROGENASE 8-RELATED"/>
    <property type="match status" value="1"/>
</dbReference>
<dbReference type="PANTHER" id="PTHR24321">
    <property type="entry name" value="DEHYDROGENASES, SHORT CHAIN"/>
    <property type="match status" value="1"/>
</dbReference>
<evidence type="ECO:0000313" key="4">
    <source>
        <dbReference type="Proteomes" id="UP000639403"/>
    </source>
</evidence>
<accession>A0A8H7PA26</accession>
<dbReference type="InterPro" id="IPR002347">
    <property type="entry name" value="SDR_fam"/>
</dbReference>
<dbReference type="GO" id="GO:0016491">
    <property type="term" value="F:oxidoreductase activity"/>
    <property type="evidence" value="ECO:0007669"/>
    <property type="project" value="UniProtKB-KW"/>
</dbReference>
<evidence type="ECO:0000256" key="2">
    <source>
        <dbReference type="ARBA" id="ARBA00023002"/>
    </source>
</evidence>
<name>A0A8H7PA26_9APHY</name>
<gene>
    <name evidence="3" type="ORF">IEO21_01159</name>
</gene>
<reference evidence="3" key="1">
    <citation type="submission" date="2020-11" db="EMBL/GenBank/DDBJ databases">
        <authorList>
            <person name="Koelle M."/>
            <person name="Horta M.A.C."/>
            <person name="Nowrousian M."/>
            <person name="Ohm R.A."/>
            <person name="Benz P."/>
            <person name="Pilgard A."/>
        </authorList>
    </citation>
    <scope>NUCLEOTIDE SEQUENCE</scope>
    <source>
        <strain evidence="3">FPRL280</strain>
    </source>
</reference>
<dbReference type="Gene3D" id="3.40.50.720">
    <property type="entry name" value="NAD(P)-binding Rossmann-like Domain"/>
    <property type="match status" value="1"/>
</dbReference>
<comment type="similarity">
    <text evidence="1">Belongs to the short-chain dehydrogenases/reductases (SDR) family.</text>
</comment>